<dbReference type="CDD" id="cd01310">
    <property type="entry name" value="TatD_DNAse"/>
    <property type="match status" value="1"/>
</dbReference>
<dbReference type="OrthoDB" id="9810005at2"/>
<feature type="binding site" evidence="4">
    <location>
        <position position="204"/>
    </location>
    <ligand>
        <name>a divalent metal cation</name>
        <dbReference type="ChEBI" id="CHEBI:60240"/>
        <label>1</label>
    </ligand>
</feature>
<name>A0A4Q2RDU1_9HYPH</name>
<dbReference type="FunFam" id="3.20.20.140:FF:000005">
    <property type="entry name" value="TatD family hydrolase"/>
    <property type="match status" value="1"/>
</dbReference>
<evidence type="ECO:0000256" key="3">
    <source>
        <dbReference type="ARBA" id="ARBA00022801"/>
    </source>
</evidence>
<keyword evidence="2 4" id="KW-0479">Metal-binding</keyword>
<dbReference type="GO" id="GO:0004536">
    <property type="term" value="F:DNA nuclease activity"/>
    <property type="evidence" value="ECO:0007669"/>
    <property type="project" value="InterPro"/>
</dbReference>
<dbReference type="InterPro" id="IPR015991">
    <property type="entry name" value="TatD/YcfH-like"/>
</dbReference>
<dbReference type="SUPFAM" id="SSF51556">
    <property type="entry name" value="Metallo-dependent hydrolases"/>
    <property type="match status" value="1"/>
</dbReference>
<dbReference type="InterPro" id="IPR001130">
    <property type="entry name" value="TatD-like"/>
</dbReference>
<comment type="caution">
    <text evidence="5">The sequence shown here is derived from an EMBL/GenBank/DDBJ whole genome shotgun (WGS) entry which is preliminary data.</text>
</comment>
<comment type="similarity">
    <text evidence="1">Belongs to the metallo-dependent hydrolases superfamily. TatD-type hydrolase family.</text>
</comment>
<dbReference type="Gene3D" id="3.20.20.140">
    <property type="entry name" value="Metal-dependent hydrolases"/>
    <property type="match status" value="1"/>
</dbReference>
<dbReference type="EMBL" id="QYBC01000008">
    <property type="protein sequence ID" value="RYB05077.1"/>
    <property type="molecule type" value="Genomic_DNA"/>
</dbReference>
<dbReference type="InterPro" id="IPR032466">
    <property type="entry name" value="Metal_Hydrolase"/>
</dbReference>
<dbReference type="NCBIfam" id="TIGR00010">
    <property type="entry name" value="YchF/TatD family DNA exonuclease"/>
    <property type="match status" value="1"/>
</dbReference>
<reference evidence="5 6" key="2">
    <citation type="submission" date="2019-02" db="EMBL/GenBank/DDBJ databases">
        <title>'Lichenibacterium ramalinii' gen. nov. sp. nov., 'Lichenibacterium minor' gen. nov. sp. nov.</title>
        <authorList>
            <person name="Pankratov T."/>
        </authorList>
    </citation>
    <scope>NUCLEOTIDE SEQUENCE [LARGE SCALE GENOMIC DNA]</scope>
    <source>
        <strain evidence="5 6">RmlP001</strain>
    </source>
</reference>
<evidence type="ECO:0000313" key="5">
    <source>
        <dbReference type="EMBL" id="RYB05077.1"/>
    </source>
</evidence>
<evidence type="ECO:0000256" key="2">
    <source>
        <dbReference type="ARBA" id="ARBA00022723"/>
    </source>
</evidence>
<dbReference type="RefSeq" id="WP_129219316.1">
    <property type="nucleotide sequence ID" value="NZ_QYBC01000008.1"/>
</dbReference>
<dbReference type="Proteomes" id="UP000289411">
    <property type="component" value="Unassembled WGS sequence"/>
</dbReference>
<feature type="binding site" evidence="4">
    <location>
        <position position="128"/>
    </location>
    <ligand>
        <name>a divalent metal cation</name>
        <dbReference type="ChEBI" id="CHEBI:60240"/>
        <label>2</label>
    </ligand>
</feature>
<dbReference type="PANTHER" id="PTHR46124">
    <property type="entry name" value="D-AMINOACYL-TRNA DEACYLASE"/>
    <property type="match status" value="1"/>
</dbReference>
<feature type="binding site" evidence="4">
    <location>
        <position position="92"/>
    </location>
    <ligand>
        <name>a divalent metal cation</name>
        <dbReference type="ChEBI" id="CHEBI:60240"/>
        <label>1</label>
    </ligand>
</feature>
<sequence length="264" mass="28493">MLTDSHCHLDFPDFAAELDAVVARAREAGVSRLITISTRVERHAEIAAIAERFPEVFFTVGTHPLQAAEEPDVPLARLVALSRHPKCVGIGEAGLDYHYDAAPRDIADRVFRTHIAAARETGLPLVIHSRDADADMAAILRDEMGRGRFSAVLHCFTSSAELAAAGLELGLSVSFSGVVTFKNSEALRAVARDVPLDRMLVETDAPFLAPVPHRGKRNEPAFVAETARVLAGVKGVDPAHFAEATSRNVDRLFAKLPPRAPSLP</sequence>
<accession>A0A4Q2RDU1</accession>
<feature type="binding site" evidence="4">
    <location>
        <position position="8"/>
    </location>
    <ligand>
        <name>a divalent metal cation</name>
        <dbReference type="ChEBI" id="CHEBI:60240"/>
        <label>1</label>
    </ligand>
</feature>
<dbReference type="Pfam" id="PF01026">
    <property type="entry name" value="TatD_DNase"/>
    <property type="match status" value="1"/>
</dbReference>
<proteinExistence type="inferred from homology"/>
<dbReference type="GO" id="GO:0046872">
    <property type="term" value="F:metal ion binding"/>
    <property type="evidence" value="ECO:0007669"/>
    <property type="project" value="UniProtKB-KW"/>
</dbReference>
<keyword evidence="3" id="KW-0378">Hydrolase</keyword>
<feature type="binding site" evidence="4">
    <location>
        <position position="6"/>
    </location>
    <ligand>
        <name>a divalent metal cation</name>
        <dbReference type="ChEBI" id="CHEBI:60240"/>
        <label>1</label>
    </ligand>
</feature>
<evidence type="ECO:0000256" key="1">
    <source>
        <dbReference type="ARBA" id="ARBA00009275"/>
    </source>
</evidence>
<dbReference type="PANTHER" id="PTHR46124:SF2">
    <property type="entry name" value="D-AMINOACYL-TRNA DEACYLASE"/>
    <property type="match status" value="1"/>
</dbReference>
<dbReference type="PIRSF" id="PIRSF005902">
    <property type="entry name" value="DNase_TatD"/>
    <property type="match status" value="1"/>
</dbReference>
<protein>
    <submittedName>
        <fullName evidence="5">TatD family deoxyribonuclease</fullName>
    </submittedName>
</protein>
<dbReference type="GO" id="GO:0016788">
    <property type="term" value="F:hydrolase activity, acting on ester bonds"/>
    <property type="evidence" value="ECO:0007669"/>
    <property type="project" value="InterPro"/>
</dbReference>
<evidence type="ECO:0000256" key="4">
    <source>
        <dbReference type="PIRSR" id="PIRSR005902-1"/>
    </source>
</evidence>
<feature type="binding site" evidence="4">
    <location>
        <position position="154"/>
    </location>
    <ligand>
        <name>a divalent metal cation</name>
        <dbReference type="ChEBI" id="CHEBI:60240"/>
        <label>2</label>
    </ligand>
</feature>
<dbReference type="GO" id="GO:0005829">
    <property type="term" value="C:cytosol"/>
    <property type="evidence" value="ECO:0007669"/>
    <property type="project" value="TreeGrafter"/>
</dbReference>
<organism evidence="5 6">
    <name type="scientific">Lichenibacterium ramalinae</name>
    <dbReference type="NCBI Taxonomy" id="2316527"/>
    <lineage>
        <taxon>Bacteria</taxon>
        <taxon>Pseudomonadati</taxon>
        <taxon>Pseudomonadota</taxon>
        <taxon>Alphaproteobacteria</taxon>
        <taxon>Hyphomicrobiales</taxon>
        <taxon>Lichenihabitantaceae</taxon>
        <taxon>Lichenibacterium</taxon>
    </lineage>
</organism>
<evidence type="ECO:0000313" key="6">
    <source>
        <dbReference type="Proteomes" id="UP000289411"/>
    </source>
</evidence>
<gene>
    <name evidence="5" type="ORF">D3272_11520</name>
</gene>
<reference evidence="5 6" key="1">
    <citation type="submission" date="2018-09" db="EMBL/GenBank/DDBJ databases">
        <authorList>
            <person name="Grouzdev D.S."/>
            <person name="Krutkina M.S."/>
        </authorList>
    </citation>
    <scope>NUCLEOTIDE SEQUENCE [LARGE SCALE GENOMIC DNA]</scope>
    <source>
        <strain evidence="5 6">RmlP001</strain>
    </source>
</reference>
<keyword evidence="6" id="KW-1185">Reference proteome</keyword>
<dbReference type="AlphaFoldDB" id="A0A4Q2RDU1"/>